<accession>A0A4S8LCL2</accession>
<feature type="compositionally biased region" description="Basic and acidic residues" evidence="1">
    <location>
        <begin position="80"/>
        <end position="90"/>
    </location>
</feature>
<keyword evidence="3" id="KW-1185">Reference proteome</keyword>
<evidence type="ECO:0000313" key="3">
    <source>
        <dbReference type="Proteomes" id="UP000297245"/>
    </source>
</evidence>
<dbReference type="AlphaFoldDB" id="A0A4S8LCL2"/>
<dbReference type="EMBL" id="ML179488">
    <property type="protein sequence ID" value="THU86637.1"/>
    <property type="molecule type" value="Genomic_DNA"/>
</dbReference>
<protein>
    <submittedName>
        <fullName evidence="2">Uncharacterized protein</fullName>
    </submittedName>
</protein>
<feature type="region of interest" description="Disordered" evidence="1">
    <location>
        <begin position="54"/>
        <end position="123"/>
    </location>
</feature>
<sequence>MSGSTLSSSFGESCVLGIGSLAFVDLLFDGTNDYSIIFDHLVWVPESSIGADDFSIRADGHSKSDRASRQGRKSTASMRGSEDHQREHLKTSIPGSMFVKEDGQGGRDVQLEEVASESEIGQG</sequence>
<evidence type="ECO:0000313" key="2">
    <source>
        <dbReference type="EMBL" id="THU86637.1"/>
    </source>
</evidence>
<feature type="compositionally biased region" description="Basic and acidic residues" evidence="1">
    <location>
        <begin position="54"/>
        <end position="68"/>
    </location>
</feature>
<organism evidence="2 3">
    <name type="scientific">Dendrothele bispora (strain CBS 962.96)</name>
    <dbReference type="NCBI Taxonomy" id="1314807"/>
    <lineage>
        <taxon>Eukaryota</taxon>
        <taxon>Fungi</taxon>
        <taxon>Dikarya</taxon>
        <taxon>Basidiomycota</taxon>
        <taxon>Agaricomycotina</taxon>
        <taxon>Agaricomycetes</taxon>
        <taxon>Agaricomycetidae</taxon>
        <taxon>Agaricales</taxon>
        <taxon>Agaricales incertae sedis</taxon>
        <taxon>Dendrothele</taxon>
    </lineage>
</organism>
<dbReference type="Proteomes" id="UP000297245">
    <property type="component" value="Unassembled WGS sequence"/>
</dbReference>
<evidence type="ECO:0000256" key="1">
    <source>
        <dbReference type="SAM" id="MobiDB-lite"/>
    </source>
</evidence>
<name>A0A4S8LCL2_DENBC</name>
<reference evidence="2 3" key="1">
    <citation type="journal article" date="2019" name="Nat. Ecol. Evol.">
        <title>Megaphylogeny resolves global patterns of mushroom evolution.</title>
        <authorList>
            <person name="Varga T."/>
            <person name="Krizsan K."/>
            <person name="Foldi C."/>
            <person name="Dima B."/>
            <person name="Sanchez-Garcia M."/>
            <person name="Sanchez-Ramirez S."/>
            <person name="Szollosi G.J."/>
            <person name="Szarkandi J.G."/>
            <person name="Papp V."/>
            <person name="Albert L."/>
            <person name="Andreopoulos W."/>
            <person name="Angelini C."/>
            <person name="Antonin V."/>
            <person name="Barry K.W."/>
            <person name="Bougher N.L."/>
            <person name="Buchanan P."/>
            <person name="Buyck B."/>
            <person name="Bense V."/>
            <person name="Catcheside P."/>
            <person name="Chovatia M."/>
            <person name="Cooper J."/>
            <person name="Damon W."/>
            <person name="Desjardin D."/>
            <person name="Finy P."/>
            <person name="Geml J."/>
            <person name="Haridas S."/>
            <person name="Hughes K."/>
            <person name="Justo A."/>
            <person name="Karasinski D."/>
            <person name="Kautmanova I."/>
            <person name="Kiss B."/>
            <person name="Kocsube S."/>
            <person name="Kotiranta H."/>
            <person name="LaButti K.M."/>
            <person name="Lechner B.E."/>
            <person name="Liimatainen K."/>
            <person name="Lipzen A."/>
            <person name="Lukacs Z."/>
            <person name="Mihaltcheva S."/>
            <person name="Morgado L.N."/>
            <person name="Niskanen T."/>
            <person name="Noordeloos M.E."/>
            <person name="Ohm R.A."/>
            <person name="Ortiz-Santana B."/>
            <person name="Ovrebo C."/>
            <person name="Racz N."/>
            <person name="Riley R."/>
            <person name="Savchenko A."/>
            <person name="Shiryaev A."/>
            <person name="Soop K."/>
            <person name="Spirin V."/>
            <person name="Szebenyi C."/>
            <person name="Tomsovsky M."/>
            <person name="Tulloss R.E."/>
            <person name="Uehling J."/>
            <person name="Grigoriev I.V."/>
            <person name="Vagvolgyi C."/>
            <person name="Papp T."/>
            <person name="Martin F.M."/>
            <person name="Miettinen O."/>
            <person name="Hibbett D.S."/>
            <person name="Nagy L.G."/>
        </authorList>
    </citation>
    <scope>NUCLEOTIDE SEQUENCE [LARGE SCALE GENOMIC DNA]</scope>
    <source>
        <strain evidence="2 3">CBS 962.96</strain>
    </source>
</reference>
<gene>
    <name evidence="2" type="ORF">K435DRAFT_970198</name>
</gene>
<proteinExistence type="predicted"/>